<dbReference type="InterPro" id="IPR000215">
    <property type="entry name" value="Serpin_fam"/>
</dbReference>
<name>A0A392PM90_9FABA</name>
<dbReference type="PANTHER" id="PTHR11461">
    <property type="entry name" value="SERINE PROTEASE INHIBITOR, SERPIN"/>
    <property type="match status" value="1"/>
</dbReference>
<sequence>SIIAAGSEGPTQHQLLSFLGSGSITNLNNLSSQLVSSVLPDASPLGGPCLTFTNSIWVEKSLAVYPSFKQMVTTDYMATITSHDFINKADEATDKVNLWAKKQTNKLISDVVPPGLIDNLTRLVFANALYFKGAWDQPFHPSKTKQYDFYLLNDRSVKVPFMTSNKKQFVRAFDGFKVLRLPYEQGVDERQ</sequence>
<dbReference type="AlphaFoldDB" id="A0A392PM90"/>
<keyword evidence="5" id="KW-1185">Reference proteome</keyword>
<feature type="non-terminal residue" evidence="4">
    <location>
        <position position="191"/>
    </location>
</feature>
<evidence type="ECO:0000256" key="2">
    <source>
        <dbReference type="RuleBase" id="RU000411"/>
    </source>
</evidence>
<dbReference type="Gene3D" id="2.30.39.10">
    <property type="entry name" value="Alpha-1-antitrypsin, domain 1"/>
    <property type="match status" value="1"/>
</dbReference>
<feature type="non-terminal residue" evidence="4">
    <location>
        <position position="1"/>
    </location>
</feature>
<organism evidence="4 5">
    <name type="scientific">Trifolium medium</name>
    <dbReference type="NCBI Taxonomy" id="97028"/>
    <lineage>
        <taxon>Eukaryota</taxon>
        <taxon>Viridiplantae</taxon>
        <taxon>Streptophyta</taxon>
        <taxon>Embryophyta</taxon>
        <taxon>Tracheophyta</taxon>
        <taxon>Spermatophyta</taxon>
        <taxon>Magnoliopsida</taxon>
        <taxon>eudicotyledons</taxon>
        <taxon>Gunneridae</taxon>
        <taxon>Pentapetalae</taxon>
        <taxon>rosids</taxon>
        <taxon>fabids</taxon>
        <taxon>Fabales</taxon>
        <taxon>Fabaceae</taxon>
        <taxon>Papilionoideae</taxon>
        <taxon>50 kb inversion clade</taxon>
        <taxon>NPAAA clade</taxon>
        <taxon>Hologalegina</taxon>
        <taxon>IRL clade</taxon>
        <taxon>Trifolieae</taxon>
        <taxon>Trifolium</taxon>
    </lineage>
</organism>
<dbReference type="Pfam" id="PF00079">
    <property type="entry name" value="Serpin"/>
    <property type="match status" value="1"/>
</dbReference>
<feature type="domain" description="Serpin" evidence="3">
    <location>
        <begin position="1"/>
        <end position="191"/>
    </location>
</feature>
<dbReference type="PANTHER" id="PTHR11461:SF211">
    <property type="entry name" value="GH10112P-RELATED"/>
    <property type="match status" value="1"/>
</dbReference>
<evidence type="ECO:0000256" key="1">
    <source>
        <dbReference type="ARBA" id="ARBA00009500"/>
    </source>
</evidence>
<dbReference type="SUPFAM" id="SSF56574">
    <property type="entry name" value="Serpins"/>
    <property type="match status" value="1"/>
</dbReference>
<dbReference type="Gene3D" id="3.30.497.10">
    <property type="entry name" value="Antithrombin, subunit I, domain 2"/>
    <property type="match status" value="1"/>
</dbReference>
<reference evidence="4 5" key="1">
    <citation type="journal article" date="2018" name="Front. Plant Sci.">
        <title>Red Clover (Trifolium pratense) and Zigzag Clover (T. medium) - A Picture of Genomic Similarities and Differences.</title>
        <authorList>
            <person name="Dluhosova J."/>
            <person name="Istvanek J."/>
            <person name="Nedelnik J."/>
            <person name="Repkova J."/>
        </authorList>
    </citation>
    <scope>NUCLEOTIDE SEQUENCE [LARGE SCALE GENOMIC DNA]</scope>
    <source>
        <strain evidence="5">cv. 10/8</strain>
        <tissue evidence="4">Leaf</tissue>
    </source>
</reference>
<comment type="caution">
    <text evidence="4">The sequence shown here is derived from an EMBL/GenBank/DDBJ whole genome shotgun (WGS) entry which is preliminary data.</text>
</comment>
<dbReference type="InterPro" id="IPR042178">
    <property type="entry name" value="Serpin_sf_1"/>
</dbReference>
<evidence type="ECO:0000313" key="4">
    <source>
        <dbReference type="EMBL" id="MCI12892.1"/>
    </source>
</evidence>
<proteinExistence type="inferred from homology"/>
<dbReference type="InterPro" id="IPR023796">
    <property type="entry name" value="Serpin_dom"/>
</dbReference>
<dbReference type="InterPro" id="IPR042185">
    <property type="entry name" value="Serpin_sf_2"/>
</dbReference>
<accession>A0A392PM90</accession>
<evidence type="ECO:0000313" key="5">
    <source>
        <dbReference type="Proteomes" id="UP000265520"/>
    </source>
</evidence>
<dbReference type="InterPro" id="IPR036186">
    <property type="entry name" value="Serpin_sf"/>
</dbReference>
<dbReference type="EMBL" id="LXQA010086021">
    <property type="protein sequence ID" value="MCI12892.1"/>
    <property type="molecule type" value="Genomic_DNA"/>
</dbReference>
<dbReference type="Proteomes" id="UP000265520">
    <property type="component" value="Unassembled WGS sequence"/>
</dbReference>
<comment type="similarity">
    <text evidence="1 2">Belongs to the serpin family.</text>
</comment>
<dbReference type="SMART" id="SM00093">
    <property type="entry name" value="SERPIN"/>
    <property type="match status" value="1"/>
</dbReference>
<dbReference type="GO" id="GO:0004867">
    <property type="term" value="F:serine-type endopeptidase inhibitor activity"/>
    <property type="evidence" value="ECO:0007669"/>
    <property type="project" value="InterPro"/>
</dbReference>
<protein>
    <submittedName>
        <fullName evidence="4">Serpin-ZX</fullName>
    </submittedName>
</protein>
<dbReference type="GO" id="GO:0005615">
    <property type="term" value="C:extracellular space"/>
    <property type="evidence" value="ECO:0007669"/>
    <property type="project" value="InterPro"/>
</dbReference>
<evidence type="ECO:0000259" key="3">
    <source>
        <dbReference type="SMART" id="SM00093"/>
    </source>
</evidence>